<evidence type="ECO:0000313" key="2">
    <source>
        <dbReference type="EMBL" id="CDI53173.1"/>
    </source>
</evidence>
<dbReference type="Gene3D" id="3.90.226.10">
    <property type="entry name" value="2-enoyl-CoA Hydratase, Chain A, domain 1"/>
    <property type="match status" value="1"/>
</dbReference>
<feature type="domain" description="Enoyl-CoA hydratase/isomerase" evidence="1">
    <location>
        <begin position="26"/>
        <end position="201"/>
    </location>
</feature>
<dbReference type="SUPFAM" id="SSF52096">
    <property type="entry name" value="ClpP/crotonase"/>
    <property type="match status" value="1"/>
</dbReference>
<organism evidence="2">
    <name type="scientific">Melanopsichium pennsylvanicum 4</name>
    <dbReference type="NCBI Taxonomy" id="1398559"/>
    <lineage>
        <taxon>Eukaryota</taxon>
        <taxon>Fungi</taxon>
        <taxon>Dikarya</taxon>
        <taxon>Basidiomycota</taxon>
        <taxon>Ustilaginomycotina</taxon>
        <taxon>Ustilaginomycetes</taxon>
        <taxon>Ustilaginales</taxon>
        <taxon>Ustilaginaceae</taxon>
        <taxon>Melanopsichium</taxon>
    </lineage>
</organism>
<dbReference type="InterPro" id="IPR018376">
    <property type="entry name" value="Enoyl-CoA_hyd/isom_CS"/>
</dbReference>
<accession>A0A077R2X4</accession>
<sequence>MSSTQLALPRVGSHLILTTPAKHVLRMTLNRPKQLNAMTDAMEEDVCRVFDWFETEPSLWVIILAGNGRAFCAGQDLKDWLSKNQTSQTTMHSSGEPMQSEAEIDKSIQRLKRGGFGGMSTRRSAKPIIAAVDGICMGGGTETILNCDIVVASTRSVIGLPEVARGVVAAMGGIPRLTQLCGHQRASELLLLGKPVSAKEAHDRYNMVNRLVEVAKSTSDELGQAAVDQAAIEIAIQITQNSPDSVLVTKSALVAARGATDGDIDASARDNMLSDRSRLLYVGKNINEGLEAFKGVSSKSSSSLLRQPQAACVAMTVCMIC</sequence>
<dbReference type="AlphaFoldDB" id="A0A077R2X4"/>
<dbReference type="GO" id="GO:0005739">
    <property type="term" value="C:mitochondrion"/>
    <property type="evidence" value="ECO:0007669"/>
    <property type="project" value="TreeGrafter"/>
</dbReference>
<reference evidence="2" key="1">
    <citation type="journal article" date="2014" name="Genome Biol. Evol.">
        <title>Gene Loss Rather Than Gene Gain Is Associated with a Host Jump from Monocots to Dicots in the Smut Fungus Melanopsichium pennsylvanicum.</title>
        <authorList>
            <person name="Sharma R."/>
            <person name="Mishra B."/>
            <person name="Runge F."/>
            <person name="Thines M."/>
        </authorList>
    </citation>
    <scope>NUCLEOTIDE SEQUENCE</scope>
    <source>
        <strain evidence="2">4</strain>
    </source>
</reference>
<dbReference type="PANTHER" id="PTHR11941:SF158">
    <property type="entry name" value="ENOYL-COA HYDRATASE (AFU_ORTHOLOGUE AFUA_2G10650)"/>
    <property type="match status" value="1"/>
</dbReference>
<dbReference type="GO" id="GO:0006635">
    <property type="term" value="P:fatty acid beta-oxidation"/>
    <property type="evidence" value="ECO:0007669"/>
    <property type="project" value="TreeGrafter"/>
</dbReference>
<dbReference type="PANTHER" id="PTHR11941">
    <property type="entry name" value="ENOYL-COA HYDRATASE-RELATED"/>
    <property type="match status" value="1"/>
</dbReference>
<dbReference type="CDD" id="cd06558">
    <property type="entry name" value="crotonase-like"/>
    <property type="match status" value="1"/>
</dbReference>
<evidence type="ECO:0000259" key="1">
    <source>
        <dbReference type="Pfam" id="PF16113"/>
    </source>
</evidence>
<dbReference type="EMBL" id="HG529571">
    <property type="protein sequence ID" value="CDI53173.1"/>
    <property type="molecule type" value="Genomic_DNA"/>
</dbReference>
<dbReference type="GO" id="GO:0003824">
    <property type="term" value="F:catalytic activity"/>
    <property type="evidence" value="ECO:0007669"/>
    <property type="project" value="InterPro"/>
</dbReference>
<name>A0A077R2X4_9BASI</name>
<dbReference type="PROSITE" id="PS00166">
    <property type="entry name" value="ENOYL_COA_HYDRATASE"/>
    <property type="match status" value="1"/>
</dbReference>
<dbReference type="FunFam" id="3.90.226.10:FF:000104">
    <property type="entry name" value="Related to enoyl-CoA hydratase"/>
    <property type="match status" value="1"/>
</dbReference>
<proteinExistence type="predicted"/>
<protein>
    <submittedName>
        <fullName evidence="2">Related to enoyl-CoA hydratase</fullName>
    </submittedName>
</protein>
<dbReference type="InterPro" id="IPR045004">
    <property type="entry name" value="ECH_dom"/>
</dbReference>
<dbReference type="Pfam" id="PF16113">
    <property type="entry name" value="ECH_2"/>
    <property type="match status" value="1"/>
</dbReference>
<dbReference type="InterPro" id="IPR029045">
    <property type="entry name" value="ClpP/crotonase-like_dom_sf"/>
</dbReference>